<keyword evidence="8" id="KW-1185">Reference proteome</keyword>
<keyword evidence="1" id="KW-0690">Ribosome biogenesis</keyword>
<dbReference type="NCBIfam" id="NF011126">
    <property type="entry name" value="PRK14553.1-6"/>
    <property type="match status" value="1"/>
</dbReference>
<evidence type="ECO:0000256" key="5">
    <source>
        <dbReference type="ARBA" id="ARBA00044503"/>
    </source>
</evidence>
<evidence type="ECO:0000313" key="8">
    <source>
        <dbReference type="Proteomes" id="UP000198935"/>
    </source>
</evidence>
<evidence type="ECO:0000256" key="4">
    <source>
        <dbReference type="ARBA" id="ARBA00022807"/>
    </source>
</evidence>
<dbReference type="GO" id="GO:0042254">
    <property type="term" value="P:ribosome biogenesis"/>
    <property type="evidence" value="ECO:0007669"/>
    <property type="project" value="UniProtKB-KW"/>
</dbReference>
<comment type="similarity">
    <text evidence="5">Belongs to the Prp family.</text>
</comment>
<dbReference type="Gene3D" id="3.30.70.1490">
    <property type="entry name" value="Cysteine protease Prp"/>
    <property type="match status" value="1"/>
</dbReference>
<dbReference type="GO" id="GO:0008234">
    <property type="term" value="F:cysteine-type peptidase activity"/>
    <property type="evidence" value="ECO:0007669"/>
    <property type="project" value="UniProtKB-KW"/>
</dbReference>
<keyword evidence="3" id="KW-0378">Hydrolase</keyword>
<reference evidence="8" key="1">
    <citation type="submission" date="2016-10" db="EMBL/GenBank/DDBJ databases">
        <authorList>
            <person name="Varghese N."/>
            <person name="Submissions S."/>
        </authorList>
    </citation>
    <scope>NUCLEOTIDE SEQUENCE [LARGE SCALE GENOMIC DNA]</scope>
    <source>
        <strain evidence="8">SP</strain>
    </source>
</reference>
<protein>
    <recommendedName>
        <fullName evidence="6">Ribosomal processing cysteine protease Prp</fullName>
    </recommendedName>
</protein>
<dbReference type="SUPFAM" id="SSF118010">
    <property type="entry name" value="TM1457-like"/>
    <property type="match status" value="1"/>
</dbReference>
<keyword evidence="4" id="KW-0788">Thiol protease</keyword>
<sequence>MIQVHFERKNDGMIQTFTMSGHAESGPHGQDLVCAGASAVSFGAVNAIAEICGVRLHVEMDGEGGFLRCRVPEKLDPDTYEKVQLLLEGLFYSLKTMEEQYEQFIQIET</sequence>
<accession>A0A1H3PS25</accession>
<organism evidence="7 8">
    <name type="scientific">Evansella caseinilytica</name>
    <dbReference type="NCBI Taxonomy" id="1503961"/>
    <lineage>
        <taxon>Bacteria</taxon>
        <taxon>Bacillati</taxon>
        <taxon>Bacillota</taxon>
        <taxon>Bacilli</taxon>
        <taxon>Bacillales</taxon>
        <taxon>Bacillaceae</taxon>
        <taxon>Evansella</taxon>
    </lineage>
</organism>
<dbReference type="STRING" id="1503961.SAMN05421736_105173"/>
<keyword evidence="2" id="KW-0645">Protease</keyword>
<evidence type="ECO:0000256" key="3">
    <source>
        <dbReference type="ARBA" id="ARBA00022801"/>
    </source>
</evidence>
<dbReference type="EMBL" id="FNPI01000005">
    <property type="protein sequence ID" value="SDZ03743.1"/>
    <property type="molecule type" value="Genomic_DNA"/>
</dbReference>
<evidence type="ECO:0000256" key="1">
    <source>
        <dbReference type="ARBA" id="ARBA00022517"/>
    </source>
</evidence>
<dbReference type="PANTHER" id="PTHR39178">
    <property type="entry name" value="HYPOTHETICAL RIBOSOME-ASSOCIATED PROTEIN"/>
    <property type="match status" value="1"/>
</dbReference>
<dbReference type="InterPro" id="IPR007422">
    <property type="entry name" value="Peptidase_Prp"/>
</dbReference>
<gene>
    <name evidence="7" type="ORF">SAMN05421736_105173</name>
</gene>
<dbReference type="PANTHER" id="PTHR39178:SF1">
    <property type="entry name" value="RIBOSOMAL-PROCESSING CYSTEINE PROTEASE PRP"/>
    <property type="match status" value="1"/>
</dbReference>
<name>A0A1H3PS25_9BACI</name>
<dbReference type="Pfam" id="PF04327">
    <property type="entry name" value="Peptidase_Prp"/>
    <property type="match status" value="1"/>
</dbReference>
<dbReference type="OrthoDB" id="48998at2"/>
<evidence type="ECO:0000256" key="6">
    <source>
        <dbReference type="ARBA" id="ARBA00044538"/>
    </source>
</evidence>
<dbReference type="AlphaFoldDB" id="A0A1H3PS25"/>
<dbReference type="GO" id="GO:0006508">
    <property type="term" value="P:proteolysis"/>
    <property type="evidence" value="ECO:0007669"/>
    <property type="project" value="UniProtKB-KW"/>
</dbReference>
<evidence type="ECO:0000256" key="2">
    <source>
        <dbReference type="ARBA" id="ARBA00022670"/>
    </source>
</evidence>
<dbReference type="Proteomes" id="UP000198935">
    <property type="component" value="Unassembled WGS sequence"/>
</dbReference>
<dbReference type="InterPro" id="IPR036764">
    <property type="entry name" value="Peptidase_Prp_sf"/>
</dbReference>
<evidence type="ECO:0000313" key="7">
    <source>
        <dbReference type="EMBL" id="SDZ03743.1"/>
    </source>
</evidence>
<dbReference type="CDD" id="cd16332">
    <property type="entry name" value="Prp-like"/>
    <property type="match status" value="1"/>
</dbReference>
<proteinExistence type="inferred from homology"/>